<reference evidence="1" key="1">
    <citation type="submission" date="2018-10" db="EMBL/GenBank/DDBJ databases">
        <title>Hidden diversity of soil giant viruses.</title>
        <authorList>
            <person name="Schulz F."/>
            <person name="Alteio L."/>
            <person name="Goudeau D."/>
            <person name="Ryan E.M."/>
            <person name="Malmstrom R.R."/>
            <person name="Blanchard J."/>
            <person name="Woyke T."/>
        </authorList>
    </citation>
    <scope>NUCLEOTIDE SEQUENCE</scope>
    <source>
        <strain evidence="1">HYV1</strain>
    </source>
</reference>
<proteinExistence type="predicted"/>
<organism evidence="1">
    <name type="scientific">Hyperionvirus sp</name>
    <dbReference type="NCBI Taxonomy" id="2487770"/>
    <lineage>
        <taxon>Viruses</taxon>
        <taxon>Varidnaviria</taxon>
        <taxon>Bamfordvirae</taxon>
        <taxon>Nucleocytoviricota</taxon>
        <taxon>Megaviricetes</taxon>
        <taxon>Imitervirales</taxon>
        <taxon>Mimiviridae</taxon>
        <taxon>Klosneuvirinae</taxon>
    </lineage>
</organism>
<dbReference type="EMBL" id="MK072388">
    <property type="protein sequence ID" value="AYV83381.1"/>
    <property type="molecule type" value="Genomic_DNA"/>
</dbReference>
<sequence>MRASVLRRLGYYGSQSSRAFVGKVAMRPPQCRAVPKLFRGGVICAFVLPLAIISVPEKKATFKLPKGVSRKYDQAARDVIEYTNWEKTLLSCDEEKFREVIGYIAYCKLHVPELIPVINQFNTEGLLHRIIRKDIADAELFLKSGSKGKFKPTWLGIYNETIGLDNLPDIRRAFYILGDYTRGPDRYGDVYEYFIDNIKKPENRAEIFEGLLDLSPSPYVFRCIQKYNVTGKLISPRYSKYAYKFSNFKYLADNDMVDPSGVVDYLEVAVNSTDNSPEDKRQILTYLLALNPDPSAKRAMTFALRDLLKNATEREMRFISSLIKRIGYEFTAEEKNKFQADANQSYKKLKYYEGFEAAEALAKYIRKNHPEFGVISLDPSKRKRRDDDD</sequence>
<name>A0A3G5AAY9_9VIRU</name>
<gene>
    <name evidence="1" type="ORF">Hyperionvirus6_62</name>
</gene>
<accession>A0A3G5AAY9</accession>
<protein>
    <submittedName>
        <fullName evidence="1">Uncharacterized protein</fullName>
    </submittedName>
</protein>
<evidence type="ECO:0000313" key="1">
    <source>
        <dbReference type="EMBL" id="AYV83381.1"/>
    </source>
</evidence>